<name>A0ACC0MZL6_RHOML</name>
<accession>A0ACC0MZL6</accession>
<protein>
    <submittedName>
        <fullName evidence="1">Uncharacterized protein</fullName>
    </submittedName>
</protein>
<reference evidence="1" key="1">
    <citation type="submission" date="2022-02" db="EMBL/GenBank/DDBJ databases">
        <title>Plant Genome Project.</title>
        <authorList>
            <person name="Zhang R.-G."/>
        </authorList>
    </citation>
    <scope>NUCLEOTIDE SEQUENCE</scope>
    <source>
        <strain evidence="1">AT1</strain>
    </source>
</reference>
<evidence type="ECO:0000313" key="1">
    <source>
        <dbReference type="EMBL" id="KAI8546440.1"/>
    </source>
</evidence>
<organism evidence="1 2">
    <name type="scientific">Rhododendron molle</name>
    <name type="common">Chinese azalea</name>
    <name type="synonym">Azalea mollis</name>
    <dbReference type="NCBI Taxonomy" id="49168"/>
    <lineage>
        <taxon>Eukaryota</taxon>
        <taxon>Viridiplantae</taxon>
        <taxon>Streptophyta</taxon>
        <taxon>Embryophyta</taxon>
        <taxon>Tracheophyta</taxon>
        <taxon>Spermatophyta</taxon>
        <taxon>Magnoliopsida</taxon>
        <taxon>eudicotyledons</taxon>
        <taxon>Gunneridae</taxon>
        <taxon>Pentapetalae</taxon>
        <taxon>asterids</taxon>
        <taxon>Ericales</taxon>
        <taxon>Ericaceae</taxon>
        <taxon>Ericoideae</taxon>
        <taxon>Rhodoreae</taxon>
        <taxon>Rhododendron</taxon>
    </lineage>
</organism>
<evidence type="ECO:0000313" key="2">
    <source>
        <dbReference type="Proteomes" id="UP001062846"/>
    </source>
</evidence>
<comment type="caution">
    <text evidence="1">The sequence shown here is derived from an EMBL/GenBank/DDBJ whole genome shotgun (WGS) entry which is preliminary data.</text>
</comment>
<sequence length="100" mass="11008">MISKLLFKKNPDLPNMWSQFGQLPIHHAAMLGKKHTVIETRPFEGNSGSMLMGELITSGLYDVALLVLQRHPNLAVSNPSPLDKIAQKPSAFPSGARLNF</sequence>
<dbReference type="EMBL" id="CM046394">
    <property type="protein sequence ID" value="KAI8546440.1"/>
    <property type="molecule type" value="Genomic_DNA"/>
</dbReference>
<proteinExistence type="predicted"/>
<gene>
    <name evidence="1" type="ORF">RHMOL_Rhmol07G0117600</name>
</gene>
<keyword evidence="2" id="KW-1185">Reference proteome</keyword>
<dbReference type="Proteomes" id="UP001062846">
    <property type="component" value="Chromosome 7"/>
</dbReference>